<organism evidence="1 2">
    <name type="scientific">Laccaria amethystina LaAM-08-1</name>
    <dbReference type="NCBI Taxonomy" id="1095629"/>
    <lineage>
        <taxon>Eukaryota</taxon>
        <taxon>Fungi</taxon>
        <taxon>Dikarya</taxon>
        <taxon>Basidiomycota</taxon>
        <taxon>Agaricomycotina</taxon>
        <taxon>Agaricomycetes</taxon>
        <taxon>Agaricomycetidae</taxon>
        <taxon>Agaricales</taxon>
        <taxon>Agaricineae</taxon>
        <taxon>Hydnangiaceae</taxon>
        <taxon>Laccaria</taxon>
    </lineage>
</organism>
<reference evidence="1 2" key="1">
    <citation type="submission" date="2014-04" db="EMBL/GenBank/DDBJ databases">
        <authorList>
            <consortium name="DOE Joint Genome Institute"/>
            <person name="Kuo A."/>
            <person name="Kohler A."/>
            <person name="Nagy L.G."/>
            <person name="Floudas D."/>
            <person name="Copeland A."/>
            <person name="Barry K.W."/>
            <person name="Cichocki N."/>
            <person name="Veneault-Fourrey C."/>
            <person name="LaButti K."/>
            <person name="Lindquist E.A."/>
            <person name="Lipzen A."/>
            <person name="Lundell T."/>
            <person name="Morin E."/>
            <person name="Murat C."/>
            <person name="Sun H."/>
            <person name="Tunlid A."/>
            <person name="Henrissat B."/>
            <person name="Grigoriev I.V."/>
            <person name="Hibbett D.S."/>
            <person name="Martin F."/>
            <person name="Nordberg H.P."/>
            <person name="Cantor M.N."/>
            <person name="Hua S.X."/>
        </authorList>
    </citation>
    <scope>NUCLEOTIDE SEQUENCE [LARGE SCALE GENOMIC DNA]</scope>
    <source>
        <strain evidence="1 2">LaAM-08-1</strain>
    </source>
</reference>
<dbReference type="AlphaFoldDB" id="A0A0C9XA95"/>
<dbReference type="PANTHER" id="PTHR48472">
    <property type="entry name" value="TC1-LIKE TRANSPOSASE DDE DOMAIN-CONTAINING PROTEIN"/>
    <property type="match status" value="1"/>
</dbReference>
<protein>
    <submittedName>
        <fullName evidence="1">Unplaced genomic scaffold K443scaffold_324, whole genome shotgun sequence</fullName>
    </submittedName>
</protein>
<dbReference type="OrthoDB" id="2994945at2759"/>
<dbReference type="InterPro" id="IPR009057">
    <property type="entry name" value="Homeodomain-like_sf"/>
</dbReference>
<gene>
    <name evidence="1" type="ORF">K443DRAFT_112427</name>
</gene>
<dbReference type="Proteomes" id="UP000054477">
    <property type="component" value="Unassembled WGS sequence"/>
</dbReference>
<feature type="non-terminal residue" evidence="1">
    <location>
        <position position="1"/>
    </location>
</feature>
<dbReference type="PANTHER" id="PTHR48472:SF1">
    <property type="entry name" value="TC1-LIKE TRANSPOSASE DDE DOMAIN-CONTAINING PROTEIN"/>
    <property type="match status" value="1"/>
</dbReference>
<evidence type="ECO:0000313" key="2">
    <source>
        <dbReference type="Proteomes" id="UP000054477"/>
    </source>
</evidence>
<dbReference type="STRING" id="1095629.A0A0C9XA95"/>
<reference evidence="2" key="2">
    <citation type="submission" date="2015-01" db="EMBL/GenBank/DDBJ databases">
        <title>Evolutionary Origins and Diversification of the Mycorrhizal Mutualists.</title>
        <authorList>
            <consortium name="DOE Joint Genome Institute"/>
            <consortium name="Mycorrhizal Genomics Consortium"/>
            <person name="Kohler A."/>
            <person name="Kuo A."/>
            <person name="Nagy L.G."/>
            <person name="Floudas D."/>
            <person name="Copeland A."/>
            <person name="Barry K.W."/>
            <person name="Cichocki N."/>
            <person name="Veneault-Fourrey C."/>
            <person name="LaButti K."/>
            <person name="Lindquist E.A."/>
            <person name="Lipzen A."/>
            <person name="Lundell T."/>
            <person name="Morin E."/>
            <person name="Murat C."/>
            <person name="Riley R."/>
            <person name="Ohm R."/>
            <person name="Sun H."/>
            <person name="Tunlid A."/>
            <person name="Henrissat B."/>
            <person name="Grigoriev I.V."/>
            <person name="Hibbett D.S."/>
            <person name="Martin F."/>
        </authorList>
    </citation>
    <scope>NUCLEOTIDE SEQUENCE [LARGE SCALE GENOMIC DNA]</scope>
    <source>
        <strain evidence="2">LaAM-08-1</strain>
    </source>
</reference>
<sequence>QLAAVKLYWGDHQSLYDILDCLNMSKSTFYRVLSLWNATGDIVRHTFGICGCPRILHFNDVDYLKQLVKAHPDWFLDELLSLLETNRFISAHFTTIHRELIHAKFSTKKLKKIAAERNENLRADFIQHMAQYDPEQLRFIDEYLKDKRTSSWQHR</sequence>
<dbReference type="SUPFAM" id="SSF46689">
    <property type="entry name" value="Homeodomain-like"/>
    <property type="match status" value="1"/>
</dbReference>
<dbReference type="HOGENOM" id="CLU_056788_9_3_1"/>
<proteinExistence type="predicted"/>
<evidence type="ECO:0000313" key="1">
    <source>
        <dbReference type="EMBL" id="KIJ93202.1"/>
    </source>
</evidence>
<accession>A0A0C9XA95</accession>
<dbReference type="EMBL" id="KN838859">
    <property type="protein sequence ID" value="KIJ93202.1"/>
    <property type="molecule type" value="Genomic_DNA"/>
</dbReference>
<name>A0A0C9XA95_9AGAR</name>
<keyword evidence="2" id="KW-1185">Reference proteome</keyword>